<dbReference type="InterPro" id="IPR001647">
    <property type="entry name" value="HTH_TetR"/>
</dbReference>
<comment type="caution">
    <text evidence="5">The sequence shown here is derived from an EMBL/GenBank/DDBJ whole genome shotgun (WGS) entry which is preliminary data.</text>
</comment>
<dbReference type="PROSITE" id="PS50977">
    <property type="entry name" value="HTH_TETR_2"/>
    <property type="match status" value="1"/>
</dbReference>
<dbReference type="InterPro" id="IPR036271">
    <property type="entry name" value="Tet_transcr_reg_TetR-rel_C_sf"/>
</dbReference>
<keyword evidence="2 3" id="KW-0238">DNA-binding</keyword>
<dbReference type="PRINTS" id="PR00455">
    <property type="entry name" value="HTHTETR"/>
</dbReference>
<dbReference type="SUPFAM" id="SSF48498">
    <property type="entry name" value="Tetracyclin repressor-like, C-terminal domain"/>
    <property type="match status" value="1"/>
</dbReference>
<dbReference type="Gene3D" id="1.10.357.10">
    <property type="entry name" value="Tetracycline Repressor, domain 2"/>
    <property type="match status" value="1"/>
</dbReference>
<feature type="DNA-binding region" description="H-T-H motif" evidence="3">
    <location>
        <begin position="26"/>
        <end position="45"/>
    </location>
</feature>
<dbReference type="EMBL" id="LZRT01000056">
    <property type="protein sequence ID" value="OUM88840.1"/>
    <property type="molecule type" value="Genomic_DNA"/>
</dbReference>
<evidence type="ECO:0000313" key="5">
    <source>
        <dbReference type="EMBL" id="OUM88840.1"/>
    </source>
</evidence>
<dbReference type="AlphaFoldDB" id="A0A1Y3PND7"/>
<dbReference type="GO" id="GO:0003677">
    <property type="term" value="F:DNA binding"/>
    <property type="evidence" value="ECO:0007669"/>
    <property type="project" value="UniProtKB-UniRule"/>
</dbReference>
<evidence type="ECO:0000256" key="1">
    <source>
        <dbReference type="ARBA" id="ARBA00022491"/>
    </source>
</evidence>
<reference evidence="6" key="1">
    <citation type="submission" date="2016-06" db="EMBL/GenBank/DDBJ databases">
        <authorList>
            <person name="Nascimento L."/>
            <person name="Pereira R.V."/>
            <person name="Martins L.F."/>
            <person name="Quaggio R.B."/>
            <person name="Silva A.M."/>
            <person name="Setubal J.C."/>
        </authorList>
    </citation>
    <scope>NUCLEOTIDE SEQUENCE [LARGE SCALE GENOMIC DNA]</scope>
</reference>
<name>A0A1Y3PND7_9BACI</name>
<dbReference type="PANTHER" id="PTHR43479">
    <property type="entry name" value="ACREF/ENVCD OPERON REPRESSOR-RELATED"/>
    <property type="match status" value="1"/>
</dbReference>
<dbReference type="InterPro" id="IPR009057">
    <property type="entry name" value="Homeodomain-like_sf"/>
</dbReference>
<evidence type="ECO:0000256" key="2">
    <source>
        <dbReference type="ARBA" id="ARBA00023125"/>
    </source>
</evidence>
<evidence type="ECO:0000259" key="4">
    <source>
        <dbReference type="PROSITE" id="PS50977"/>
    </source>
</evidence>
<proteinExistence type="predicted"/>
<organism evidence="5 6">
    <name type="scientific">Bacillus thermozeamaize</name>
    <dbReference type="NCBI Taxonomy" id="230954"/>
    <lineage>
        <taxon>Bacteria</taxon>
        <taxon>Bacillati</taxon>
        <taxon>Bacillota</taxon>
        <taxon>Bacilli</taxon>
        <taxon>Bacillales</taxon>
        <taxon>Bacillaceae</taxon>
        <taxon>Bacillus</taxon>
    </lineage>
</organism>
<keyword evidence="1" id="KW-0678">Repressor</keyword>
<dbReference type="Proteomes" id="UP000196475">
    <property type="component" value="Unassembled WGS sequence"/>
</dbReference>
<evidence type="ECO:0000313" key="6">
    <source>
        <dbReference type="Proteomes" id="UP000196475"/>
    </source>
</evidence>
<dbReference type="PROSITE" id="PS01081">
    <property type="entry name" value="HTH_TETR_1"/>
    <property type="match status" value="1"/>
</dbReference>
<evidence type="ECO:0000256" key="3">
    <source>
        <dbReference type="PROSITE-ProRule" id="PRU00335"/>
    </source>
</evidence>
<dbReference type="Pfam" id="PF00440">
    <property type="entry name" value="TetR_N"/>
    <property type="match status" value="1"/>
</dbReference>
<dbReference type="PANTHER" id="PTHR43479:SF11">
    <property type="entry name" value="ACREF_ENVCD OPERON REPRESSOR-RELATED"/>
    <property type="match status" value="1"/>
</dbReference>
<protein>
    <submittedName>
        <fullName evidence="5">TetR family transcriptional regulator</fullName>
    </submittedName>
</protein>
<feature type="domain" description="HTH tetR-type" evidence="4">
    <location>
        <begin position="3"/>
        <end position="63"/>
    </location>
</feature>
<dbReference type="SUPFAM" id="SSF46689">
    <property type="entry name" value="Homeodomain-like"/>
    <property type="match status" value="1"/>
</dbReference>
<sequence>MIINRKQSILEAAKQSFALFGYKGTTMDHVATAAKVGKGTIYTFFKNKEELLHAVIEEVVQEMSQLLQKTVDPNRSFFDNLHHTLIQILDYRRNHPLLQRLFLEARELGGATIQLAVELIEQHNLQFIQSHIERAIEKGELKPCPPEITAFVMIKLYVALSFEWEKKHPPLAKEELAELFRLYLAEGLAPSAPPGQAT</sequence>
<dbReference type="InterPro" id="IPR050624">
    <property type="entry name" value="HTH-type_Tx_Regulator"/>
</dbReference>
<gene>
    <name evidence="5" type="ORF">BAA01_14235</name>
</gene>
<dbReference type="InterPro" id="IPR023772">
    <property type="entry name" value="DNA-bd_HTH_TetR-type_CS"/>
</dbReference>
<accession>A0A1Y3PND7</accession>